<gene>
    <name evidence="1" type="ORF">GA0061098_103921</name>
</gene>
<evidence type="ECO:0000313" key="2">
    <source>
        <dbReference type="Proteomes" id="UP000199184"/>
    </source>
</evidence>
<evidence type="ECO:0000313" key="1">
    <source>
        <dbReference type="EMBL" id="SCB55355.1"/>
    </source>
</evidence>
<reference evidence="2" key="1">
    <citation type="submission" date="2016-08" db="EMBL/GenBank/DDBJ databases">
        <authorList>
            <person name="Varghese N."/>
            <person name="Submissions Spin"/>
        </authorList>
    </citation>
    <scope>NUCLEOTIDE SEQUENCE [LARGE SCALE GENOMIC DNA]</scope>
    <source>
        <strain evidence="2">ERR11</strain>
    </source>
</reference>
<dbReference type="RefSeq" id="WP_091966831.1">
    <property type="nucleotide sequence ID" value="NZ_FMAI01000039.1"/>
</dbReference>
<dbReference type="AlphaFoldDB" id="A0A1C3XT33"/>
<dbReference type="Proteomes" id="UP000199184">
    <property type="component" value="Unassembled WGS sequence"/>
</dbReference>
<organism evidence="1 2">
    <name type="scientific">Bradyrhizobium shewense</name>
    <dbReference type="NCBI Taxonomy" id="1761772"/>
    <lineage>
        <taxon>Bacteria</taxon>
        <taxon>Pseudomonadati</taxon>
        <taxon>Pseudomonadota</taxon>
        <taxon>Alphaproteobacteria</taxon>
        <taxon>Hyphomicrobiales</taxon>
        <taxon>Nitrobacteraceae</taxon>
        <taxon>Bradyrhizobium</taxon>
    </lineage>
</organism>
<sequence length="71" mass="7791">MKFVAGLIDLIAAFCIQQYWQIVSGRQLPARSNALSRTSTGEQSHAGSECVPLKLDVDNNDLTCCHRGKQV</sequence>
<accession>A0A1C3XT33</accession>
<name>A0A1C3XT33_9BRAD</name>
<keyword evidence="2" id="KW-1185">Reference proteome</keyword>
<proteinExistence type="predicted"/>
<dbReference type="EMBL" id="FMAI01000039">
    <property type="protein sequence ID" value="SCB55355.1"/>
    <property type="molecule type" value="Genomic_DNA"/>
</dbReference>
<protein>
    <submittedName>
        <fullName evidence="1">Uncharacterized protein</fullName>
    </submittedName>
</protein>